<dbReference type="Proteomes" id="UP000295252">
    <property type="component" value="Chromosome VI"/>
</dbReference>
<evidence type="ECO:0000313" key="1">
    <source>
        <dbReference type="EMBL" id="CDO98341.1"/>
    </source>
</evidence>
<dbReference type="EMBL" id="HG739086">
    <property type="protein sequence ID" value="CDO98341.1"/>
    <property type="molecule type" value="Genomic_DNA"/>
</dbReference>
<proteinExistence type="predicted"/>
<dbReference type="AlphaFoldDB" id="A0A068TQ23"/>
<organism evidence="1 2">
    <name type="scientific">Coffea canephora</name>
    <name type="common">Robusta coffee</name>
    <dbReference type="NCBI Taxonomy" id="49390"/>
    <lineage>
        <taxon>Eukaryota</taxon>
        <taxon>Viridiplantae</taxon>
        <taxon>Streptophyta</taxon>
        <taxon>Embryophyta</taxon>
        <taxon>Tracheophyta</taxon>
        <taxon>Spermatophyta</taxon>
        <taxon>Magnoliopsida</taxon>
        <taxon>eudicotyledons</taxon>
        <taxon>Gunneridae</taxon>
        <taxon>Pentapetalae</taxon>
        <taxon>asterids</taxon>
        <taxon>lamiids</taxon>
        <taxon>Gentianales</taxon>
        <taxon>Rubiaceae</taxon>
        <taxon>Ixoroideae</taxon>
        <taxon>Gardenieae complex</taxon>
        <taxon>Bertiereae - Coffeeae clade</taxon>
        <taxon>Coffeeae</taxon>
        <taxon>Coffea</taxon>
    </lineage>
</organism>
<reference evidence="2" key="1">
    <citation type="journal article" date="2014" name="Science">
        <title>The coffee genome provides insight into the convergent evolution of caffeine biosynthesis.</title>
        <authorList>
            <person name="Denoeud F."/>
            <person name="Carretero-Paulet L."/>
            <person name="Dereeper A."/>
            <person name="Droc G."/>
            <person name="Guyot R."/>
            <person name="Pietrella M."/>
            <person name="Zheng C."/>
            <person name="Alberti A."/>
            <person name="Anthony F."/>
            <person name="Aprea G."/>
            <person name="Aury J.M."/>
            <person name="Bento P."/>
            <person name="Bernard M."/>
            <person name="Bocs S."/>
            <person name="Campa C."/>
            <person name="Cenci A."/>
            <person name="Combes M.C."/>
            <person name="Crouzillat D."/>
            <person name="Da Silva C."/>
            <person name="Daddiego L."/>
            <person name="De Bellis F."/>
            <person name="Dussert S."/>
            <person name="Garsmeur O."/>
            <person name="Gayraud T."/>
            <person name="Guignon V."/>
            <person name="Jahn K."/>
            <person name="Jamilloux V."/>
            <person name="Joet T."/>
            <person name="Labadie K."/>
            <person name="Lan T."/>
            <person name="Leclercq J."/>
            <person name="Lepelley M."/>
            <person name="Leroy T."/>
            <person name="Li L.T."/>
            <person name="Librado P."/>
            <person name="Lopez L."/>
            <person name="Munoz A."/>
            <person name="Noel B."/>
            <person name="Pallavicini A."/>
            <person name="Perrotta G."/>
            <person name="Poncet V."/>
            <person name="Pot D."/>
            <person name="Priyono X."/>
            <person name="Rigoreau M."/>
            <person name="Rouard M."/>
            <person name="Rozas J."/>
            <person name="Tranchant-Dubreuil C."/>
            <person name="VanBuren R."/>
            <person name="Zhang Q."/>
            <person name="Andrade A.C."/>
            <person name="Argout X."/>
            <person name="Bertrand B."/>
            <person name="de Kochko A."/>
            <person name="Graziosi G."/>
            <person name="Henry R.J."/>
            <person name="Jayarama X."/>
            <person name="Ming R."/>
            <person name="Nagai C."/>
            <person name="Rounsley S."/>
            <person name="Sankoff D."/>
            <person name="Giuliano G."/>
            <person name="Albert V.A."/>
            <person name="Wincker P."/>
            <person name="Lashermes P."/>
        </authorList>
    </citation>
    <scope>NUCLEOTIDE SEQUENCE [LARGE SCALE GENOMIC DNA]</scope>
    <source>
        <strain evidence="2">cv. DH200-94</strain>
    </source>
</reference>
<accession>A0A068TQ23</accession>
<gene>
    <name evidence="1" type="ORF">GSCOC_T00022404001</name>
</gene>
<sequence length="34" mass="3876">MHRTKVIISRFRDRLLCANLLCILGAKLYTALGD</sequence>
<dbReference type="InParanoid" id="A0A068TQ23"/>
<dbReference type="Gramene" id="CDO98341">
    <property type="protein sequence ID" value="CDO98341"/>
    <property type="gene ID" value="GSCOC_T00022404001"/>
</dbReference>
<keyword evidence="2" id="KW-1185">Reference proteome</keyword>
<protein>
    <submittedName>
        <fullName evidence="1">Uncharacterized protein</fullName>
    </submittedName>
</protein>
<name>A0A068TQ23_COFCA</name>
<evidence type="ECO:0000313" key="2">
    <source>
        <dbReference type="Proteomes" id="UP000295252"/>
    </source>
</evidence>